<feature type="region of interest" description="Disordered" evidence="2">
    <location>
        <begin position="1017"/>
        <end position="1069"/>
    </location>
</feature>
<feature type="transmembrane region" description="Helical" evidence="3">
    <location>
        <begin position="583"/>
        <end position="607"/>
    </location>
</feature>
<evidence type="ECO:0000256" key="2">
    <source>
        <dbReference type="SAM" id="MobiDB-lite"/>
    </source>
</evidence>
<feature type="region of interest" description="Disordered" evidence="2">
    <location>
        <begin position="701"/>
        <end position="791"/>
    </location>
</feature>
<reference evidence="4" key="2">
    <citation type="submission" date="2013-10" db="EMBL/GenBank/DDBJ databases">
        <authorList>
            <person name="Aslett M."/>
        </authorList>
    </citation>
    <scope>NUCLEOTIDE SEQUENCE</scope>
    <source>
        <strain evidence="4">Houghton</strain>
    </source>
</reference>
<dbReference type="PANTHER" id="PTHR23159">
    <property type="entry name" value="CENTROSOMAL PROTEIN 2"/>
    <property type="match status" value="1"/>
</dbReference>
<feature type="compositionally biased region" description="Basic and acidic residues" evidence="2">
    <location>
        <begin position="745"/>
        <end position="758"/>
    </location>
</feature>
<feature type="compositionally biased region" description="Low complexity" evidence="2">
    <location>
        <begin position="1975"/>
        <end position="1986"/>
    </location>
</feature>
<feature type="compositionally biased region" description="Low complexity" evidence="2">
    <location>
        <begin position="2026"/>
        <end position="2043"/>
    </location>
</feature>
<name>U6GRB0_EIMAC</name>
<feature type="transmembrane region" description="Helical" evidence="3">
    <location>
        <begin position="161"/>
        <end position="183"/>
    </location>
</feature>
<feature type="compositionally biased region" description="Polar residues" evidence="2">
    <location>
        <begin position="1884"/>
        <end position="1909"/>
    </location>
</feature>
<evidence type="ECO:0000313" key="5">
    <source>
        <dbReference type="Proteomes" id="UP000018050"/>
    </source>
</evidence>
<keyword evidence="3" id="KW-0812">Transmembrane</keyword>
<keyword evidence="3" id="KW-0472">Membrane</keyword>
<dbReference type="RefSeq" id="XP_013248396.1">
    <property type="nucleotide sequence ID" value="XM_013392942.1"/>
</dbReference>
<dbReference type="PANTHER" id="PTHR23159:SF31">
    <property type="entry name" value="CENTROSOME-ASSOCIATED PROTEIN CEP250 ISOFORM X1"/>
    <property type="match status" value="1"/>
</dbReference>
<accession>U6GRB0</accession>
<feature type="transmembrane region" description="Helical" evidence="3">
    <location>
        <begin position="370"/>
        <end position="388"/>
    </location>
</feature>
<feature type="region of interest" description="Disordered" evidence="2">
    <location>
        <begin position="22"/>
        <end position="42"/>
    </location>
</feature>
<dbReference type="EMBL" id="HG672024">
    <property type="protein sequence ID" value="CDI82087.1"/>
    <property type="molecule type" value="Genomic_DNA"/>
</dbReference>
<organism evidence="4 5">
    <name type="scientific">Eimeria acervulina</name>
    <name type="common">Coccidian parasite</name>
    <dbReference type="NCBI Taxonomy" id="5801"/>
    <lineage>
        <taxon>Eukaryota</taxon>
        <taxon>Sar</taxon>
        <taxon>Alveolata</taxon>
        <taxon>Apicomplexa</taxon>
        <taxon>Conoidasida</taxon>
        <taxon>Coccidia</taxon>
        <taxon>Eucoccidiorida</taxon>
        <taxon>Eimeriorina</taxon>
        <taxon>Eimeriidae</taxon>
        <taxon>Eimeria</taxon>
    </lineage>
</organism>
<evidence type="ECO:0000256" key="3">
    <source>
        <dbReference type="SAM" id="Phobius"/>
    </source>
</evidence>
<gene>
    <name evidence="4" type="ORF">EAH_00025240</name>
</gene>
<dbReference type="OMA" id="WHCAFYL"/>
<evidence type="ECO:0000256" key="1">
    <source>
        <dbReference type="SAM" id="Coils"/>
    </source>
</evidence>
<sequence length="2049" mass="220955">MLPQSHAQFGGSHDVAAMQPSLCAPRPVSSTPGAGSNETRKAGTEAACVKATDGRVRTVILPAKCSSQETPIGPAGLPGVVPSKPLSPLDGVRELQHDASCNSSLAHTEGEKDSPGEYCLGLKQLALHKDPPEGSKEPHQGRLSVLLGHLGDRCWSRLPLRYWHCAFYLLLLLAAFWAASVVWDDSQEGLQALQGGGGMLLPSTQAWLGGGLPPLLLNSDSPQHVKIAATAVARGREASDHLLWLLHTAPQQHFGKMLLWLRALTFGLNSFLLQPFLAILRHTGFIASVNGTCSLSDAPEASPDTESPHEGWLLWLQVAIQNAVRSLPSTAHTFLCGGGARGGLSTEEEATVWSKSALEAPLDFGVEGSVVEMGPYCVALLLLLVYALSTTLHRVCLAGFAALRSLLLVWGIDQASSSTRPWDECLAVACRSSLTAFAVAFVLLALLWSAAAATAKGGALVGWVWRRMFGRKAIEPARNSHHRAGDYSSNSRNTRVHTGSHRGAGGLEVLAACVTCWVLLLSDREFVMFTWATMQPLRLSLLSTVLLLRLPSSQVAALLTWPPPLREPALVLQRSQPLKIIDPVAVGSMLGCILAAAALRLVLLLLAKVGGLFRNPFASSCTAQPVGGLRLLGVSRGQWGVRNSPSGGDSPTPNSLLQKMQEQNRVIAELQVSLKNERCRATLAEERIAKLEEEARAQIAKAPPEGHANNHAHTRPDKPQADASPAFAVAEKISRGKVRQNQQQDHGEQQHEQQEHPKQHQSQEQQPQQQQQQESGSPAEGEQQQASEAAQQQTRLYVEELREARVQLEVLQSQLRGAQNQLSELQRKRDREASAYERRQEQLEAEAAQWREKEGEARAERELLKADLAEAARKLEGLRQAQWEQQRQAGSAQAEDKAQIQRMTQLLQKQTEDLAKKTAEINELRGKLTQVASSYARRPTRLVDSQSQTPLVQREGLLGLTEGPAPTEVVEQVLMELNGITHRIKQNVENDTKTVNFHKTHFSSLAKLSYASGAAASANISEDSEPPPNPSSRDTALSGDDPPLLEDPTSLDPSHRKSPGAFRRPARKEALPKEELRKLGEALQTISKCIFPLRTVLEHLELPQATLDAARRLLGTTMHYTGDSMRLQETLARPSKCTWKGDVEALVTILTVLGRAWPSEESCRRLSQREGDVHTLVVYPCCYLGALSQFLPLADLPQGRQRVTMVQFVLGLDAQWQAARRRLDRLEAALRLLRQSPVLRALCVTCAALHEEMNGAFTSEGLENTEVMEKATGNAPATTASTQRCKQIWGTNESCEAAVDQFKVWKDNCEFNFACLQNAANIHPPGLPGLSLLHLVLCRAAAAAGERGANPSINASEAEWENAFPQRLKTEIYGGASASFSSSLNDTKTSSSSPPSCPSTAAPPTQRCDCPVCLDADVAMHGPTREWRRQLLMMKEQQIFKTPSRKTFSPSAEAPHLQSLTAAASAKEQVLCHLAPSGFHLPTATTGPDQVAVAAAKPKSKVYVHPKALVPSYLNHYRYYIYLQSLPQNRLARSGVRGAGNSQDTRSASEGLEAAIAMVSLYYDDLTGRQNTLADMGRQLQQEVSVANRCCRGLLQGGGMLGSGSVASQAFNPASSASPEMEDGGRNAPIRRVQAPPAAEAASVPGHVPTETERGLEMACQILKNVHAAVPLLTDAWNDLTLRKGDAYVLRTGLLDMWPMKQGLADRIRSSAAGAFSRSPQLLLQAEVSPLRAMVAKASSAAAAAGAAVKAQEIVRRVDVPESAAAPQRSVRQDGASRLAGSVAGRHLHLEATDRSSRGSDRAIPCPTLLTSQMASAHLAKSNRPRQPSTTVVGKPARPIGAGSSYSTSDSLAQGRRAPAHLRNWSGGSAAAQPKQLHGRAGRFNTQPVEDPASQQARTAGKQQSSEPVIMPQPQQWALISGQQRRASGPRGALNSKAFERIIPQQKQEAADAASTTSGISGNANRVQRSPQREPAAVVPLVASVAQSDNGDQRSPSLCLLECTENHFEPDGPGESAISRGPAEGQSAQQPQRLASPPAAAASTSVEQK</sequence>
<feature type="region of interest" description="Disordered" evidence="2">
    <location>
        <begin position="1882"/>
        <end position="1909"/>
    </location>
</feature>
<protein>
    <submittedName>
        <fullName evidence="4">Uncharacterized protein</fullName>
    </submittedName>
</protein>
<dbReference type="Proteomes" id="UP000018050">
    <property type="component" value="Unassembled WGS sequence"/>
</dbReference>
<keyword evidence="1" id="KW-0175">Coiled coil</keyword>
<proteinExistence type="predicted"/>
<feature type="coiled-coil region" evidence="1">
    <location>
        <begin position="660"/>
        <end position="701"/>
    </location>
</feature>
<feature type="compositionally biased region" description="Polar residues" evidence="2">
    <location>
        <begin position="1954"/>
        <end position="1970"/>
    </location>
</feature>
<feature type="region of interest" description="Disordered" evidence="2">
    <location>
        <begin position="1815"/>
        <end position="1858"/>
    </location>
</feature>
<feature type="transmembrane region" description="Helical" evidence="3">
    <location>
        <begin position="432"/>
        <end position="465"/>
    </location>
</feature>
<feature type="compositionally biased region" description="Polar residues" evidence="2">
    <location>
        <begin position="1987"/>
        <end position="1996"/>
    </location>
</feature>
<feature type="transmembrane region" description="Helical" evidence="3">
    <location>
        <begin position="259"/>
        <end position="280"/>
    </location>
</feature>
<feature type="transmembrane region" description="Helical" evidence="3">
    <location>
        <begin position="395"/>
        <end position="412"/>
    </location>
</feature>
<dbReference type="VEuPathDB" id="ToxoDB:EAH_00025240"/>
<keyword evidence="5" id="KW-1185">Reference proteome</keyword>
<feature type="region of interest" description="Disordered" evidence="2">
    <location>
        <begin position="1945"/>
        <end position="2049"/>
    </location>
</feature>
<dbReference type="GeneID" id="25270594"/>
<evidence type="ECO:0000313" key="4">
    <source>
        <dbReference type="EMBL" id="CDI82087.1"/>
    </source>
</evidence>
<reference evidence="4" key="1">
    <citation type="submission" date="2013-10" db="EMBL/GenBank/DDBJ databases">
        <title>Genomic analysis of the causative agents of coccidiosis in chickens.</title>
        <authorList>
            <person name="Reid A.J."/>
            <person name="Blake D."/>
            <person name="Billington K."/>
            <person name="Browne H."/>
            <person name="Dunn M."/>
            <person name="Hung S."/>
            <person name="Kawahara F."/>
            <person name="Miranda-Saavedra D."/>
            <person name="Mourier T."/>
            <person name="Nagra H."/>
            <person name="Otto T.D."/>
            <person name="Rawlings N."/>
            <person name="Sanchez A."/>
            <person name="Sanders M."/>
            <person name="Subramaniam C."/>
            <person name="Tay Y."/>
            <person name="Dear P."/>
            <person name="Doerig C."/>
            <person name="Gruber A."/>
            <person name="Parkinson J."/>
            <person name="Shirley M."/>
            <person name="Wan K.L."/>
            <person name="Berriman M."/>
            <person name="Tomley F."/>
            <person name="Pain A."/>
        </authorList>
    </citation>
    <scope>NUCLEOTIDE SEQUENCE</scope>
    <source>
        <strain evidence="4">Houghton</strain>
    </source>
</reference>
<feature type="compositionally biased region" description="Polar residues" evidence="2">
    <location>
        <begin position="28"/>
        <end position="37"/>
    </location>
</feature>
<feature type="compositionally biased region" description="Low complexity" evidence="2">
    <location>
        <begin position="760"/>
        <end position="791"/>
    </location>
</feature>
<dbReference type="OrthoDB" id="347825at2759"/>
<feature type="coiled-coil region" evidence="1">
    <location>
        <begin position="801"/>
        <end position="927"/>
    </location>
</feature>
<keyword evidence="3" id="KW-1133">Transmembrane helix</keyword>